<evidence type="ECO:0000313" key="2">
    <source>
        <dbReference type="Proteomes" id="UP000199502"/>
    </source>
</evidence>
<accession>A0A1G5H9Q6</accession>
<protein>
    <recommendedName>
        <fullName evidence="3">DUF3572 domain-containing protein</fullName>
    </recommendedName>
</protein>
<dbReference type="Pfam" id="PF12096">
    <property type="entry name" value="DUF3572"/>
    <property type="match status" value="1"/>
</dbReference>
<evidence type="ECO:0008006" key="3">
    <source>
        <dbReference type="Google" id="ProtNLM"/>
    </source>
</evidence>
<dbReference type="STRING" id="336292.SAMN05660710_02060"/>
<name>A0A1G5H9Q6_9RHOB</name>
<proteinExistence type="predicted"/>
<gene>
    <name evidence="1" type="ORF">SAMN05660710_02060</name>
</gene>
<keyword evidence="2" id="KW-1185">Reference proteome</keyword>
<dbReference type="OrthoDB" id="7356934at2"/>
<dbReference type="Proteomes" id="UP000199502">
    <property type="component" value="Unassembled WGS sequence"/>
</dbReference>
<evidence type="ECO:0000313" key="1">
    <source>
        <dbReference type="EMBL" id="SCY60427.1"/>
    </source>
</evidence>
<reference evidence="1 2" key="1">
    <citation type="submission" date="2016-10" db="EMBL/GenBank/DDBJ databases">
        <authorList>
            <person name="de Groot N.N."/>
        </authorList>
    </citation>
    <scope>NUCLEOTIDE SEQUENCE [LARGE SCALE GENOMIC DNA]</scope>
    <source>
        <strain evidence="1 2">CGMCC 1.8925</strain>
    </source>
</reference>
<dbReference type="RefSeq" id="WP_090743522.1">
    <property type="nucleotide sequence ID" value="NZ_FMVT01000006.1"/>
</dbReference>
<organism evidence="1 2">
    <name type="scientific">Paracoccus tibetensis</name>
    <dbReference type="NCBI Taxonomy" id="336292"/>
    <lineage>
        <taxon>Bacteria</taxon>
        <taxon>Pseudomonadati</taxon>
        <taxon>Pseudomonadota</taxon>
        <taxon>Alphaproteobacteria</taxon>
        <taxon>Rhodobacterales</taxon>
        <taxon>Paracoccaceae</taxon>
        <taxon>Paracoccus</taxon>
    </lineage>
</organism>
<sequence>MNPSQAALLAAEVLVHLAQRPDQFLAFLEATGLAPDDLRGLAQSPDLAAAVLDHVLQSDETALDCAEAVGVPPARLMQARTALAGPGSYGWSVD</sequence>
<dbReference type="InterPro" id="IPR021955">
    <property type="entry name" value="DUF3572"/>
</dbReference>
<dbReference type="EMBL" id="FMVT01000006">
    <property type="protein sequence ID" value="SCY60427.1"/>
    <property type="molecule type" value="Genomic_DNA"/>
</dbReference>
<dbReference type="AlphaFoldDB" id="A0A1G5H9Q6"/>